<dbReference type="InterPro" id="IPR036542">
    <property type="entry name" value="PTS_IIA_lac/cel_sf"/>
</dbReference>
<keyword evidence="2" id="KW-0762">Sugar transport</keyword>
<keyword evidence="3 8" id="KW-0808">Transferase</keyword>
<keyword evidence="9" id="KW-1185">Reference proteome</keyword>
<gene>
    <name evidence="8" type="ORF">LUCI_2307</name>
</gene>
<dbReference type="PROSITE" id="PS51095">
    <property type="entry name" value="PTS_EIIA_TYPE_3"/>
    <property type="match status" value="1"/>
</dbReference>
<organism evidence="8 9">
    <name type="scientific">Lucifera butyrica</name>
    <dbReference type="NCBI Taxonomy" id="1351585"/>
    <lineage>
        <taxon>Bacteria</taxon>
        <taxon>Bacillati</taxon>
        <taxon>Bacillota</taxon>
        <taxon>Negativicutes</taxon>
        <taxon>Veillonellales</taxon>
        <taxon>Veillonellaceae</taxon>
        <taxon>Lucifera</taxon>
    </lineage>
</organism>
<dbReference type="OrthoDB" id="350602at2"/>
<feature type="binding site" evidence="6">
    <location>
        <position position="79"/>
    </location>
    <ligand>
        <name>Mg(2+)</name>
        <dbReference type="ChEBI" id="CHEBI:18420"/>
        <note>ligand shared between all trimeric partners</note>
    </ligand>
</feature>
<evidence type="ECO:0000256" key="3">
    <source>
        <dbReference type="ARBA" id="ARBA00022679"/>
    </source>
</evidence>
<dbReference type="EMBL" id="UPPP01000071">
    <property type="protein sequence ID" value="VBB07063.1"/>
    <property type="molecule type" value="Genomic_DNA"/>
</dbReference>
<evidence type="ECO:0000256" key="5">
    <source>
        <dbReference type="PIRSR" id="PIRSR000699-1"/>
    </source>
</evidence>
<protein>
    <submittedName>
        <fullName evidence="8">Phosphotransferase system lactose/cellobiose-specific iia subunit</fullName>
    </submittedName>
</protein>
<name>A0A498RAB5_9FIRM</name>
<dbReference type="InterPro" id="IPR003188">
    <property type="entry name" value="PTS_IIA_lac/cel"/>
</dbReference>
<dbReference type="CDD" id="cd00215">
    <property type="entry name" value="PTS_IIA_lac"/>
    <property type="match status" value="1"/>
</dbReference>
<keyword evidence="1" id="KW-0813">Transport</keyword>
<dbReference type="SUPFAM" id="SSF46973">
    <property type="entry name" value="Enzyme IIa from lactose specific PTS, IIa-lac"/>
    <property type="match status" value="1"/>
</dbReference>
<keyword evidence="6" id="KW-0479">Metal-binding</keyword>
<evidence type="ECO:0000256" key="4">
    <source>
        <dbReference type="ARBA" id="ARBA00022683"/>
    </source>
</evidence>
<dbReference type="GO" id="GO:0009401">
    <property type="term" value="P:phosphoenolpyruvate-dependent sugar phosphotransferase system"/>
    <property type="evidence" value="ECO:0007669"/>
    <property type="project" value="UniProtKB-KW"/>
</dbReference>
<keyword evidence="4" id="KW-0598">Phosphotransferase system</keyword>
<dbReference type="AlphaFoldDB" id="A0A498RAB5"/>
<evidence type="ECO:0000256" key="1">
    <source>
        <dbReference type="ARBA" id="ARBA00022448"/>
    </source>
</evidence>
<reference evidence="8 9" key="1">
    <citation type="submission" date="2018-06" db="EMBL/GenBank/DDBJ databases">
        <authorList>
            <person name="Strepis N."/>
        </authorList>
    </citation>
    <scope>NUCLEOTIDE SEQUENCE [LARGE SCALE GENOMIC DNA]</scope>
    <source>
        <strain evidence="8">LUCI</strain>
    </source>
</reference>
<dbReference type="Proteomes" id="UP000277811">
    <property type="component" value="Unassembled WGS sequence"/>
</dbReference>
<evidence type="ECO:0000256" key="2">
    <source>
        <dbReference type="ARBA" id="ARBA00022597"/>
    </source>
</evidence>
<proteinExistence type="predicted"/>
<accession>A0A498RAB5</accession>
<evidence type="ECO:0000313" key="9">
    <source>
        <dbReference type="Proteomes" id="UP000277811"/>
    </source>
</evidence>
<dbReference type="Pfam" id="PF02255">
    <property type="entry name" value="PTS_IIA"/>
    <property type="match status" value="1"/>
</dbReference>
<dbReference type="PANTHER" id="PTHR34382:SF7">
    <property type="entry name" value="PTS SYSTEM N,N'-DIACETYLCHITOBIOSE-SPECIFIC EIIA COMPONENT"/>
    <property type="match status" value="1"/>
</dbReference>
<dbReference type="GO" id="GO:0016740">
    <property type="term" value="F:transferase activity"/>
    <property type="evidence" value="ECO:0007669"/>
    <property type="project" value="UniProtKB-KW"/>
</dbReference>
<feature type="modified residue" description="Phosphohistidine; by HPr" evidence="7">
    <location>
        <position position="76"/>
    </location>
</feature>
<keyword evidence="6" id="KW-0460">Magnesium</keyword>
<comment type="cofactor">
    <cofactor evidence="6">
        <name>Mg(2+)</name>
        <dbReference type="ChEBI" id="CHEBI:18420"/>
    </cofactor>
    <text evidence="6">Binds 1 Mg(2+) ion per trimer.</text>
</comment>
<dbReference type="Gene3D" id="1.20.58.80">
    <property type="entry name" value="Phosphotransferase system, lactose/cellobiose-type IIA subunit"/>
    <property type="match status" value="1"/>
</dbReference>
<evidence type="ECO:0000313" key="8">
    <source>
        <dbReference type="EMBL" id="VBB07063.1"/>
    </source>
</evidence>
<evidence type="ECO:0000256" key="6">
    <source>
        <dbReference type="PIRSR" id="PIRSR000699-2"/>
    </source>
</evidence>
<sequence>MEREEEIVFQLITHSGAARSDIFEAFQACRNGHYEEAQKLMDSAKENLHAAHRVQTGLIQQEAGGDSIIVKLLMVHAQDHLMTGILAKDIMANMIDMQKEIREIKSQLNR</sequence>
<dbReference type="GO" id="GO:0046872">
    <property type="term" value="F:metal ion binding"/>
    <property type="evidence" value="ECO:0007669"/>
    <property type="project" value="UniProtKB-KW"/>
</dbReference>
<dbReference type="PIRSF" id="PIRSF000699">
    <property type="entry name" value="PTS_IILac_III"/>
    <property type="match status" value="1"/>
</dbReference>
<evidence type="ECO:0000256" key="7">
    <source>
        <dbReference type="PROSITE-ProRule" id="PRU00418"/>
    </source>
</evidence>
<dbReference type="PANTHER" id="PTHR34382">
    <property type="entry name" value="PTS SYSTEM N,N'-DIACETYLCHITOBIOSE-SPECIFIC EIIA COMPONENT"/>
    <property type="match status" value="1"/>
</dbReference>
<feature type="active site" description="Tele-phosphohistidine intermediate" evidence="5">
    <location>
        <position position="76"/>
    </location>
</feature>
<dbReference type="RefSeq" id="WP_122628010.1">
    <property type="nucleotide sequence ID" value="NZ_UPPP01000071.1"/>
</dbReference>